<comment type="caution">
    <text evidence="1">The sequence shown here is derived from an EMBL/GenBank/DDBJ whole genome shotgun (WGS) entry which is preliminary data.</text>
</comment>
<protein>
    <submittedName>
        <fullName evidence="1">Uncharacterized protein</fullName>
    </submittedName>
</protein>
<gene>
    <name evidence="1" type="ORF">ABID21_003679</name>
</gene>
<name>A0ABV2HAK0_9HYPH</name>
<reference evidence="1 2" key="1">
    <citation type="submission" date="2024-06" db="EMBL/GenBank/DDBJ databases">
        <title>Genomic Encyclopedia of Type Strains, Phase IV (KMG-IV): sequencing the most valuable type-strain genomes for metagenomic binning, comparative biology and taxonomic classification.</title>
        <authorList>
            <person name="Goeker M."/>
        </authorList>
    </citation>
    <scope>NUCLEOTIDE SEQUENCE [LARGE SCALE GENOMIC DNA]</scope>
    <source>
        <strain evidence="1 2">DSM 105042</strain>
    </source>
</reference>
<accession>A0ABV2HAK0</accession>
<organism evidence="1 2">
    <name type="scientific">Pseudorhizobium tarimense</name>
    <dbReference type="NCBI Taxonomy" id="1079109"/>
    <lineage>
        <taxon>Bacteria</taxon>
        <taxon>Pseudomonadati</taxon>
        <taxon>Pseudomonadota</taxon>
        <taxon>Alphaproteobacteria</taxon>
        <taxon>Hyphomicrobiales</taxon>
        <taxon>Rhizobiaceae</taxon>
        <taxon>Rhizobium/Agrobacterium group</taxon>
        <taxon>Pseudorhizobium</taxon>
    </lineage>
</organism>
<dbReference type="EMBL" id="JBEPLJ010000015">
    <property type="protein sequence ID" value="MET3587551.1"/>
    <property type="molecule type" value="Genomic_DNA"/>
</dbReference>
<dbReference type="Proteomes" id="UP001549031">
    <property type="component" value="Unassembled WGS sequence"/>
</dbReference>
<proteinExistence type="predicted"/>
<keyword evidence="2" id="KW-1185">Reference proteome</keyword>
<sequence length="77" mass="8361">MIIPLPPADCYPEDRHLLCQHAVELAVQNVVASAVTVGWREDEVLGAISAVTDHLALSKAANDELIAFLKELKRRAG</sequence>
<evidence type="ECO:0000313" key="2">
    <source>
        <dbReference type="Proteomes" id="UP001549031"/>
    </source>
</evidence>
<evidence type="ECO:0000313" key="1">
    <source>
        <dbReference type="EMBL" id="MET3587551.1"/>
    </source>
</evidence>